<gene>
    <name evidence="1" type="ORF">EV02_1770</name>
</gene>
<proteinExistence type="predicted"/>
<dbReference type="STRING" id="59926.EV02_1770"/>
<reference evidence="2" key="1">
    <citation type="journal article" date="2014" name="Sci. Data">
        <title>Genomes of diverse isolates of the marine cyanobacterium Prochlorococcus.</title>
        <authorList>
            <person name="Biller S."/>
            <person name="Berube P."/>
            <person name="Thompson J."/>
            <person name="Kelly L."/>
            <person name="Roggensack S."/>
            <person name="Awad L."/>
            <person name="Roache-Johnson K."/>
            <person name="Ding H."/>
            <person name="Giovannoni S.J."/>
            <person name="Moore L.R."/>
            <person name="Chisholm S.W."/>
        </authorList>
    </citation>
    <scope>NUCLEOTIDE SEQUENCE [LARGE SCALE GENOMIC DNA]</scope>
    <source>
        <strain evidence="2">SB</strain>
    </source>
</reference>
<dbReference type="Proteomes" id="UP000030345">
    <property type="component" value="Unassembled WGS sequence"/>
</dbReference>
<dbReference type="AlphaFoldDB" id="A0A0A2B5I4"/>
<name>A0A0A2B5I4_PROMR</name>
<sequence length="62" mass="6807">MFGMLSLFDFSLRKKGPNIQAKSVVPKSNPIVKFIVVEGRRAIAIGIPRNDVLPIRPASCNV</sequence>
<protein>
    <submittedName>
        <fullName evidence="1">Uncharacterized protein</fullName>
    </submittedName>
</protein>
<dbReference type="EMBL" id="JNAS01000002">
    <property type="protein sequence ID" value="KGG09091.1"/>
    <property type="molecule type" value="Genomic_DNA"/>
</dbReference>
<evidence type="ECO:0000313" key="2">
    <source>
        <dbReference type="Proteomes" id="UP000030345"/>
    </source>
</evidence>
<accession>A0A0A2B5I4</accession>
<evidence type="ECO:0000313" key="1">
    <source>
        <dbReference type="EMBL" id="KGG09091.1"/>
    </source>
</evidence>
<comment type="caution">
    <text evidence="1">The sequence shown here is derived from an EMBL/GenBank/DDBJ whole genome shotgun (WGS) entry which is preliminary data.</text>
</comment>
<organism evidence="1 2">
    <name type="scientific">Prochlorococcus marinus str. SB</name>
    <dbReference type="NCBI Taxonomy" id="59926"/>
    <lineage>
        <taxon>Bacteria</taxon>
        <taxon>Bacillati</taxon>
        <taxon>Cyanobacteriota</taxon>
        <taxon>Cyanophyceae</taxon>
        <taxon>Synechococcales</taxon>
        <taxon>Prochlorococcaceae</taxon>
        <taxon>Prochlorococcus</taxon>
    </lineage>
</organism>